<dbReference type="PANTHER" id="PTHR30168">
    <property type="entry name" value="PUTATIVE MEMBRANE PROTEIN YPFJ"/>
    <property type="match status" value="1"/>
</dbReference>
<dbReference type="Pfam" id="PF04228">
    <property type="entry name" value="Zn_peptidase"/>
    <property type="match status" value="1"/>
</dbReference>
<dbReference type="PANTHER" id="PTHR30168:SF0">
    <property type="entry name" value="INNER MEMBRANE PROTEIN"/>
    <property type="match status" value="1"/>
</dbReference>
<evidence type="ECO:0000313" key="7">
    <source>
        <dbReference type="Proteomes" id="UP000546642"/>
    </source>
</evidence>
<evidence type="ECO:0000256" key="3">
    <source>
        <dbReference type="ARBA" id="ARBA00022989"/>
    </source>
</evidence>
<keyword evidence="4" id="KW-0472">Membrane</keyword>
<evidence type="ECO:0000313" key="6">
    <source>
        <dbReference type="EMBL" id="MBB6173878.1"/>
    </source>
</evidence>
<name>A0A7W9YKK6_9ACTN</name>
<keyword evidence="3" id="KW-1133">Transmembrane helix</keyword>
<dbReference type="Proteomes" id="UP000546642">
    <property type="component" value="Unassembled WGS sequence"/>
</dbReference>
<feature type="region of interest" description="Disordered" evidence="5">
    <location>
        <begin position="56"/>
        <end position="98"/>
    </location>
</feature>
<protein>
    <recommendedName>
        <fullName evidence="8">Metalloprotease</fullName>
    </recommendedName>
</protein>
<organism evidence="6 7">
    <name type="scientific">Nocardiopsis mwathae</name>
    <dbReference type="NCBI Taxonomy" id="1472723"/>
    <lineage>
        <taxon>Bacteria</taxon>
        <taxon>Bacillati</taxon>
        <taxon>Actinomycetota</taxon>
        <taxon>Actinomycetes</taxon>
        <taxon>Streptosporangiales</taxon>
        <taxon>Nocardiopsidaceae</taxon>
        <taxon>Nocardiopsis</taxon>
    </lineage>
</organism>
<dbReference type="RefSeq" id="WP_343070624.1">
    <property type="nucleotide sequence ID" value="NZ_JACHDS010000001.1"/>
</dbReference>
<reference evidence="6 7" key="1">
    <citation type="submission" date="2020-08" db="EMBL/GenBank/DDBJ databases">
        <title>Sequencing the genomes of 1000 actinobacteria strains.</title>
        <authorList>
            <person name="Klenk H.-P."/>
        </authorList>
    </citation>
    <scope>NUCLEOTIDE SEQUENCE [LARGE SCALE GENOMIC DNA]</scope>
    <source>
        <strain evidence="6 7">DSM 46659</strain>
    </source>
</reference>
<evidence type="ECO:0000256" key="5">
    <source>
        <dbReference type="SAM" id="MobiDB-lite"/>
    </source>
</evidence>
<dbReference type="GO" id="GO:0016020">
    <property type="term" value="C:membrane"/>
    <property type="evidence" value="ECO:0007669"/>
    <property type="project" value="UniProtKB-SubCell"/>
</dbReference>
<feature type="region of interest" description="Disordered" evidence="5">
    <location>
        <begin position="1"/>
        <end position="20"/>
    </location>
</feature>
<dbReference type="EMBL" id="JACHDS010000001">
    <property type="protein sequence ID" value="MBB6173878.1"/>
    <property type="molecule type" value="Genomic_DNA"/>
</dbReference>
<dbReference type="InterPro" id="IPR007343">
    <property type="entry name" value="Uncharacterised_pept_Zn_put"/>
</dbReference>
<comment type="caution">
    <text evidence="6">The sequence shown here is derived from an EMBL/GenBank/DDBJ whole genome shotgun (WGS) entry which is preliminary data.</text>
</comment>
<evidence type="ECO:0000256" key="4">
    <source>
        <dbReference type="ARBA" id="ARBA00023136"/>
    </source>
</evidence>
<feature type="region of interest" description="Disordered" evidence="5">
    <location>
        <begin position="287"/>
        <end position="311"/>
    </location>
</feature>
<gene>
    <name evidence="6" type="ORF">HNR23_003938</name>
</gene>
<accession>A0A7W9YKK6</accession>
<proteinExistence type="predicted"/>
<feature type="compositionally biased region" description="Basic and acidic residues" evidence="5">
    <location>
        <begin position="287"/>
        <end position="304"/>
    </location>
</feature>
<sequence>MEPGWDDQDPVGRGATGRLGGWLLPGRRPALYAALTVFVLALTALAWNATTGVPESAGTGEAGAPPYSGSAPGDTGDTGDTGDLRGTPEAGVADARRPAGKAALVANPLYDTGRLSPLPCPAPELDVDDPDSVEGFLNTMADCLDDVWGRQFDRAGIPFHPPRRFFWREPGTSPCRDYPSAAGAFYCRADTGIYIGVTDVVKKWNEAEDGVVYASLIAHEYGHHVQGESGLLEYYHERRGQEDDRDAQNTWTRKSELQANCFAGAFLGSVRVTYPLTDADRATVLEDAKATADRENGPEDERTHGSARNSRYWLEEGLTGQSPGHCNTWAEQDEGLLQ</sequence>
<dbReference type="AlphaFoldDB" id="A0A7W9YKK6"/>
<evidence type="ECO:0000256" key="1">
    <source>
        <dbReference type="ARBA" id="ARBA00004167"/>
    </source>
</evidence>
<keyword evidence="7" id="KW-1185">Reference proteome</keyword>
<evidence type="ECO:0000256" key="2">
    <source>
        <dbReference type="ARBA" id="ARBA00022692"/>
    </source>
</evidence>
<evidence type="ECO:0008006" key="8">
    <source>
        <dbReference type="Google" id="ProtNLM"/>
    </source>
</evidence>
<comment type="subcellular location">
    <subcellularLocation>
        <location evidence="1">Membrane</location>
        <topology evidence="1">Single-pass membrane protein</topology>
    </subcellularLocation>
</comment>
<keyword evidence="2" id="KW-0812">Transmembrane</keyword>